<dbReference type="GeneID" id="81623015"/>
<dbReference type="RefSeq" id="XP_056792725.1">
    <property type="nucleotide sequence ID" value="XM_056932766.1"/>
</dbReference>
<dbReference type="EMBL" id="JAPWDQ010000003">
    <property type="protein sequence ID" value="KAJ5491597.1"/>
    <property type="molecule type" value="Genomic_DNA"/>
</dbReference>
<accession>A0A9W9XG84</accession>
<reference evidence="2" key="1">
    <citation type="submission" date="2022-12" db="EMBL/GenBank/DDBJ databases">
        <authorList>
            <person name="Petersen C."/>
        </authorList>
    </citation>
    <scope>NUCLEOTIDE SEQUENCE</scope>
    <source>
        <strain evidence="2">IBT 30728</strain>
    </source>
</reference>
<gene>
    <name evidence="2" type="ORF">N7539_003164</name>
</gene>
<reference evidence="2" key="2">
    <citation type="journal article" date="2023" name="IMA Fungus">
        <title>Comparative genomic study of the Penicillium genus elucidates a diverse pangenome and 15 lateral gene transfer events.</title>
        <authorList>
            <person name="Petersen C."/>
            <person name="Sorensen T."/>
            <person name="Nielsen M.R."/>
            <person name="Sondergaard T.E."/>
            <person name="Sorensen J.L."/>
            <person name="Fitzpatrick D.A."/>
            <person name="Frisvad J.C."/>
            <person name="Nielsen K.L."/>
        </authorList>
    </citation>
    <scope>NUCLEOTIDE SEQUENCE</scope>
    <source>
        <strain evidence="2">IBT 30728</strain>
    </source>
</reference>
<organism evidence="2 3">
    <name type="scientific">Penicillium diatomitis</name>
    <dbReference type="NCBI Taxonomy" id="2819901"/>
    <lineage>
        <taxon>Eukaryota</taxon>
        <taxon>Fungi</taxon>
        <taxon>Dikarya</taxon>
        <taxon>Ascomycota</taxon>
        <taxon>Pezizomycotina</taxon>
        <taxon>Eurotiomycetes</taxon>
        <taxon>Eurotiomycetidae</taxon>
        <taxon>Eurotiales</taxon>
        <taxon>Aspergillaceae</taxon>
        <taxon>Penicillium</taxon>
    </lineage>
</organism>
<dbReference type="AlphaFoldDB" id="A0A9W9XG84"/>
<evidence type="ECO:0000313" key="2">
    <source>
        <dbReference type="EMBL" id="KAJ5491597.1"/>
    </source>
</evidence>
<evidence type="ECO:0000256" key="1">
    <source>
        <dbReference type="SAM" id="Phobius"/>
    </source>
</evidence>
<proteinExistence type="predicted"/>
<feature type="transmembrane region" description="Helical" evidence="1">
    <location>
        <begin position="46"/>
        <end position="69"/>
    </location>
</feature>
<comment type="caution">
    <text evidence="2">The sequence shown here is derived from an EMBL/GenBank/DDBJ whole genome shotgun (WGS) entry which is preliminary data.</text>
</comment>
<name>A0A9W9XG84_9EURO</name>
<keyword evidence="1" id="KW-0472">Membrane</keyword>
<sequence length="73" mass="7868">MILPARGGLTARVAISLVPTSLYIHGVYRIHEIDIIHKADMLMARLAIILANRAIGVGTLLSSGVALWMTKVC</sequence>
<protein>
    <submittedName>
        <fullName evidence="2">Uncharacterized protein</fullName>
    </submittedName>
</protein>
<keyword evidence="1" id="KW-1133">Transmembrane helix</keyword>
<keyword evidence="1" id="KW-0812">Transmembrane</keyword>
<evidence type="ECO:0000313" key="3">
    <source>
        <dbReference type="Proteomes" id="UP001148312"/>
    </source>
</evidence>
<keyword evidence="3" id="KW-1185">Reference proteome</keyword>
<dbReference type="Proteomes" id="UP001148312">
    <property type="component" value="Unassembled WGS sequence"/>
</dbReference>